<evidence type="ECO:0000256" key="1">
    <source>
        <dbReference type="ARBA" id="ARBA00004141"/>
    </source>
</evidence>
<evidence type="ECO:0000259" key="9">
    <source>
        <dbReference type="PROSITE" id="PS50111"/>
    </source>
</evidence>
<feature type="domain" description="Methyl-accepting transducer" evidence="9">
    <location>
        <begin position="401"/>
        <end position="637"/>
    </location>
</feature>
<evidence type="ECO:0000256" key="6">
    <source>
        <dbReference type="ARBA" id="ARBA00029447"/>
    </source>
</evidence>
<keyword evidence="4 8" id="KW-0472">Membrane</keyword>
<evidence type="ECO:0000313" key="12">
    <source>
        <dbReference type="Proteomes" id="UP001433638"/>
    </source>
</evidence>
<dbReference type="CDD" id="cd06225">
    <property type="entry name" value="HAMP"/>
    <property type="match status" value="1"/>
</dbReference>
<evidence type="ECO:0000256" key="2">
    <source>
        <dbReference type="ARBA" id="ARBA00022692"/>
    </source>
</evidence>
<dbReference type="Proteomes" id="UP001433638">
    <property type="component" value="Unassembled WGS sequence"/>
</dbReference>
<keyword evidence="5 7" id="KW-0807">Transducer</keyword>
<comment type="caution">
    <text evidence="11">The sequence shown here is derived from an EMBL/GenBank/DDBJ whole genome shotgun (WGS) entry which is preliminary data.</text>
</comment>
<dbReference type="InterPro" id="IPR029151">
    <property type="entry name" value="Sensor-like_sf"/>
</dbReference>
<evidence type="ECO:0000256" key="7">
    <source>
        <dbReference type="PROSITE-ProRule" id="PRU00284"/>
    </source>
</evidence>
<proteinExistence type="inferred from homology"/>
<dbReference type="Pfam" id="PF17201">
    <property type="entry name" value="Cache_3-Cache_2"/>
    <property type="match status" value="1"/>
</dbReference>
<feature type="transmembrane region" description="Helical" evidence="8">
    <location>
        <begin position="324"/>
        <end position="346"/>
    </location>
</feature>
<keyword evidence="12" id="KW-1185">Reference proteome</keyword>
<dbReference type="PANTHER" id="PTHR32089:SF119">
    <property type="entry name" value="METHYL-ACCEPTING CHEMOTAXIS PROTEIN CTPL"/>
    <property type="match status" value="1"/>
</dbReference>
<feature type="domain" description="HAMP" evidence="10">
    <location>
        <begin position="344"/>
        <end position="396"/>
    </location>
</feature>
<reference evidence="11" key="1">
    <citation type="submission" date="2024-06" db="EMBL/GenBank/DDBJ databases">
        <title>Genome sequence of Vogesella sp. MAHUQ-64.</title>
        <authorList>
            <person name="Huq M.A."/>
        </authorList>
    </citation>
    <scope>NUCLEOTIDE SEQUENCE</scope>
    <source>
        <strain evidence="11">MAHUQ-64</strain>
    </source>
</reference>
<dbReference type="SMART" id="SM00283">
    <property type="entry name" value="MA"/>
    <property type="match status" value="1"/>
</dbReference>
<dbReference type="InterPro" id="IPR004089">
    <property type="entry name" value="MCPsignal_dom"/>
</dbReference>
<dbReference type="InterPro" id="IPR004090">
    <property type="entry name" value="Chemotax_Me-accpt_rcpt"/>
</dbReference>
<dbReference type="Gene3D" id="1.10.287.950">
    <property type="entry name" value="Methyl-accepting chemotaxis protein"/>
    <property type="match status" value="1"/>
</dbReference>
<dbReference type="CDD" id="cd12912">
    <property type="entry name" value="PDC2_MCP_like"/>
    <property type="match status" value="1"/>
</dbReference>
<evidence type="ECO:0000256" key="8">
    <source>
        <dbReference type="SAM" id="Phobius"/>
    </source>
</evidence>
<keyword evidence="3 8" id="KW-1133">Transmembrane helix</keyword>
<dbReference type="SUPFAM" id="SSF103190">
    <property type="entry name" value="Sensory domain-like"/>
    <property type="match status" value="1"/>
</dbReference>
<dbReference type="PANTHER" id="PTHR32089">
    <property type="entry name" value="METHYL-ACCEPTING CHEMOTAXIS PROTEIN MCPB"/>
    <property type="match status" value="1"/>
</dbReference>
<evidence type="ECO:0000256" key="4">
    <source>
        <dbReference type="ARBA" id="ARBA00023136"/>
    </source>
</evidence>
<dbReference type="Gene3D" id="3.30.450.20">
    <property type="entry name" value="PAS domain"/>
    <property type="match status" value="1"/>
</dbReference>
<feature type="transmembrane region" description="Helical" evidence="8">
    <location>
        <begin position="15"/>
        <end position="35"/>
    </location>
</feature>
<dbReference type="RefSeq" id="WP_349584606.1">
    <property type="nucleotide sequence ID" value="NZ_JBEFLD010000002.1"/>
</dbReference>
<gene>
    <name evidence="11" type="ORF">ABNW52_04535</name>
</gene>
<name>A0ABV1M150_9NEIS</name>
<evidence type="ECO:0000259" key="10">
    <source>
        <dbReference type="PROSITE" id="PS50885"/>
    </source>
</evidence>
<keyword evidence="2 8" id="KW-0812">Transmembrane</keyword>
<dbReference type="InterPro" id="IPR033462">
    <property type="entry name" value="Cache_3-Cache_2"/>
</dbReference>
<evidence type="ECO:0000313" key="11">
    <source>
        <dbReference type="EMBL" id="MEQ6289878.1"/>
    </source>
</evidence>
<dbReference type="SUPFAM" id="SSF58104">
    <property type="entry name" value="Methyl-accepting chemotaxis protein (MCP) signaling domain"/>
    <property type="match status" value="1"/>
</dbReference>
<dbReference type="Pfam" id="PF00015">
    <property type="entry name" value="MCPsignal"/>
    <property type="match status" value="1"/>
</dbReference>
<dbReference type="Pfam" id="PF00672">
    <property type="entry name" value="HAMP"/>
    <property type="match status" value="1"/>
</dbReference>
<dbReference type="CDD" id="cd11386">
    <property type="entry name" value="MCP_signal"/>
    <property type="match status" value="1"/>
</dbReference>
<organism evidence="11 12">
    <name type="scientific">Vogesella oryzagri</name>
    <dbReference type="NCBI Taxonomy" id="3160864"/>
    <lineage>
        <taxon>Bacteria</taxon>
        <taxon>Pseudomonadati</taxon>
        <taxon>Pseudomonadota</taxon>
        <taxon>Betaproteobacteria</taxon>
        <taxon>Neisseriales</taxon>
        <taxon>Chromobacteriaceae</taxon>
        <taxon>Vogesella</taxon>
    </lineage>
</organism>
<evidence type="ECO:0000256" key="5">
    <source>
        <dbReference type="ARBA" id="ARBA00023224"/>
    </source>
</evidence>
<comment type="similarity">
    <text evidence="6">Belongs to the methyl-accepting chemotaxis (MCP) protein family.</text>
</comment>
<sequence>MPTTLPKSLSLAHKLGLLLSVALFLVLGLAGFLLSDWLGARMEARAVAGMQTTNQQVVDTIDAYARVLEDNAQQSTRLLASNLPRPLRVDASAATGSPALYAGSQLLNDNAALVDNYTQATRNVATVFVKNGSDFLRISSSVKQEDGRRAVGTSLAHDHPAYALLSRGQPYTGPARLFGRDYMTHYQPLLDEGGQLVGALFVGIDNTDGLQALKQKILSIKIGETGYVYVVDARLRPGELLIHPSAAGKNLLDKTDADGKPFIKTMLQQGNGQISYQWLDPNASEPRRKLATFQSYPHWGWLVATGAYQDELVREPHEMQLKMLLGTLAVMLLLLLIVHFAMRYWVSQPLAKLVAVTRRIATGDLSSRIEVDRGDEIGQVLAASDHMCQELRQLISEVNQGVTGLGRNAQNVSQLADDVAQSSSEQSAAVSAMAACVEEMTHSIGQVSQHAGSARDLALQSDQVSRSGEEIVGRTVDTMREIAAASGDTARTVTQLGERSEQISRVVTVIRDIADQTNLLALNAAIEAARAGEMGRGFSVVADEVRQLAERTTQSTQEITGIVGRIQHEAQLAVDSMNSAALQVETGVRAASEAGDSLQDIRTGAQQVEQAVVGIADALREQSTASLDIAHNVERVAQQADQNHHKARDASLAACEMTALAQQLRQAVARFTV</sequence>
<accession>A0ABV1M150</accession>
<dbReference type="InterPro" id="IPR003660">
    <property type="entry name" value="HAMP_dom"/>
</dbReference>
<dbReference type="EMBL" id="JBEFLD010000002">
    <property type="protein sequence ID" value="MEQ6289878.1"/>
    <property type="molecule type" value="Genomic_DNA"/>
</dbReference>
<dbReference type="PRINTS" id="PR00260">
    <property type="entry name" value="CHEMTRNSDUCR"/>
</dbReference>
<protein>
    <submittedName>
        <fullName evidence="11">Methyl-accepting chemotaxis protein</fullName>
    </submittedName>
</protein>
<dbReference type="PROSITE" id="PS50885">
    <property type="entry name" value="HAMP"/>
    <property type="match status" value="1"/>
</dbReference>
<evidence type="ECO:0000256" key="3">
    <source>
        <dbReference type="ARBA" id="ARBA00022989"/>
    </source>
</evidence>
<comment type="subcellular location">
    <subcellularLocation>
        <location evidence="1">Membrane</location>
        <topology evidence="1">Multi-pass membrane protein</topology>
    </subcellularLocation>
</comment>
<dbReference type="PROSITE" id="PS50111">
    <property type="entry name" value="CHEMOTAXIS_TRANSDUC_2"/>
    <property type="match status" value="1"/>
</dbReference>
<dbReference type="SMART" id="SM00304">
    <property type="entry name" value="HAMP"/>
    <property type="match status" value="1"/>
</dbReference>